<dbReference type="RefSeq" id="WP_007846468.1">
    <property type="nucleotide sequence ID" value="NZ_AKJY01000095.1"/>
</dbReference>
<protein>
    <recommendedName>
        <fullName evidence="3">SD-repeat containing protein B domain-containing protein</fullName>
    </recommendedName>
</protein>
<organism evidence="1 2">
    <name type="scientific">Chryseobacterium populi</name>
    <dbReference type="NCBI Taxonomy" id="1144316"/>
    <lineage>
        <taxon>Bacteria</taxon>
        <taxon>Pseudomonadati</taxon>
        <taxon>Bacteroidota</taxon>
        <taxon>Flavobacteriia</taxon>
        <taxon>Flavobacteriales</taxon>
        <taxon>Weeksellaceae</taxon>
        <taxon>Chryseobacterium group</taxon>
        <taxon>Chryseobacterium</taxon>
    </lineage>
</organism>
<dbReference type="PATRIC" id="fig|1144316.3.peg.3756"/>
<keyword evidence="2" id="KW-1185">Reference proteome</keyword>
<accession>J3CBY9</accession>
<gene>
    <name evidence="1" type="ORF">PMI13_03736</name>
</gene>
<dbReference type="Proteomes" id="UP000007509">
    <property type="component" value="Unassembled WGS sequence"/>
</dbReference>
<dbReference type="AlphaFoldDB" id="J3CBY9"/>
<dbReference type="EMBL" id="AKJY01000095">
    <property type="protein sequence ID" value="EJL68401.1"/>
    <property type="molecule type" value="Genomic_DNA"/>
</dbReference>
<comment type="caution">
    <text evidence="1">The sequence shown here is derived from an EMBL/GenBank/DDBJ whole genome shotgun (WGS) entry which is preliminary data.</text>
</comment>
<name>J3CBY9_9FLAO</name>
<dbReference type="OrthoDB" id="908824at2"/>
<reference evidence="1 2" key="1">
    <citation type="journal article" date="2012" name="J. Bacteriol.">
        <title>Twenty-one genome sequences from Pseudomonas species and 19 genome sequences from diverse bacteria isolated from the rhizosphere and endosphere of Populus deltoides.</title>
        <authorList>
            <person name="Brown S.D."/>
            <person name="Utturkar S.M."/>
            <person name="Klingeman D.M."/>
            <person name="Johnson C.M."/>
            <person name="Martin S.L."/>
            <person name="Land M.L."/>
            <person name="Lu T.Y."/>
            <person name="Schadt C.W."/>
            <person name="Doktycz M.J."/>
            <person name="Pelletier D.A."/>
        </authorList>
    </citation>
    <scope>NUCLEOTIDE SEQUENCE [LARGE SCALE GENOMIC DNA]</scope>
    <source>
        <strain evidence="1 2">CF314</strain>
    </source>
</reference>
<sequence>MKITGSYNYKWFNLTSIYQYGSYFLSEYAFSRMLNKNTAYKKLSVSAFVNKNFFDKKINLTSGLSYTDDVLYGKSPSGFINLKYSKKRYGIYLNSSWFNYSSNNFSNNLFTVEAGVTLNLEPNTLNPGKKGDIKALVFYDHNNNNVYDDGDKEAENYLIMLNNISFKTNKEGNIIYKSVPFGKFILKQVIQQGWYYDEAEFEVQKHSCFLEIPLHQNGTAQGKVIYDFDAKTALEFSPKTGGIIFNIYKDDLFLKRIVTDDNGEFVSFLESGNYKIELNENSLSANTYSERTTSGFKVEAGKIINVEPFMIKVKEKKIRVKKYGN</sequence>
<proteinExistence type="predicted"/>
<evidence type="ECO:0008006" key="3">
    <source>
        <dbReference type="Google" id="ProtNLM"/>
    </source>
</evidence>
<evidence type="ECO:0000313" key="1">
    <source>
        <dbReference type="EMBL" id="EJL68401.1"/>
    </source>
</evidence>
<evidence type="ECO:0000313" key="2">
    <source>
        <dbReference type="Proteomes" id="UP000007509"/>
    </source>
</evidence>